<evidence type="ECO:0000256" key="2">
    <source>
        <dbReference type="SAM" id="SignalP"/>
    </source>
</evidence>
<keyword evidence="1 2" id="KW-0732">Signal</keyword>
<feature type="chain" id="PRO_5008881821" evidence="2">
    <location>
        <begin position="20"/>
        <end position="112"/>
    </location>
</feature>
<dbReference type="AlphaFoldDB" id="A0A1B1NUK2"/>
<dbReference type="EMBL" id="CP016415">
    <property type="protein sequence ID" value="ANU38563.1"/>
    <property type="molecule type" value="Genomic_DNA"/>
</dbReference>
<protein>
    <submittedName>
        <fullName evidence="4">Uncharacterized protein</fullName>
    </submittedName>
</protein>
<evidence type="ECO:0000313" key="6">
    <source>
        <dbReference type="Proteomes" id="UP000095131"/>
    </source>
</evidence>
<proteinExistence type="predicted"/>
<gene>
    <name evidence="4" type="ORF">VSF3289_04043</name>
    <name evidence="3" type="ORF">VSVS05_03526</name>
</gene>
<feature type="signal peptide" evidence="2">
    <location>
        <begin position="1"/>
        <end position="19"/>
    </location>
</feature>
<evidence type="ECO:0000313" key="5">
    <source>
        <dbReference type="Proteomes" id="UP000092528"/>
    </source>
</evidence>
<evidence type="ECO:0000313" key="3">
    <source>
        <dbReference type="EMBL" id="ANU38563.1"/>
    </source>
</evidence>
<name>A0A1B1NUK2_9VIBR</name>
<dbReference type="Proteomes" id="UP000095131">
    <property type="component" value="Unassembled WGS sequence"/>
</dbReference>
<dbReference type="Proteomes" id="UP000092528">
    <property type="component" value="Chromosome 2"/>
</dbReference>
<dbReference type="RefSeq" id="WP_009385373.1">
    <property type="nucleotide sequence ID" value="NZ_CP016308.1"/>
</dbReference>
<sequence length="112" mass="12186">MKKMLTLSALLLASSSAFAAFNGPEVASINAVNEALNAKDDSFVILTGNITKSLGNEMYLFEDKTGEIQIEIDDDNWMGVDVTPQDTVVIRGEVDGEWTTTTIDVDTVQKLK</sequence>
<dbReference type="OrthoDB" id="598245at2"/>
<accession>A0A1B1NUK2</accession>
<reference evidence="4 6" key="2">
    <citation type="submission" date="2016-08" db="EMBL/GenBank/DDBJ databases">
        <title>Genome sequencing of Vibrio scophthalmi strain FP3289, an isolated from Paralichthys olivaceus.</title>
        <authorList>
            <person name="Han H.-J."/>
        </authorList>
    </citation>
    <scope>NUCLEOTIDE SEQUENCE [LARGE SCALE GENOMIC DNA]</scope>
    <source>
        <strain evidence="4 6">FP3289</strain>
    </source>
</reference>
<dbReference type="PATRIC" id="fig|45658.6.peg.3639"/>
<dbReference type="STRING" id="45658.VSVS12_03698"/>
<organism evidence="4 6">
    <name type="scientific">Vibrio scophthalmi</name>
    <dbReference type="NCBI Taxonomy" id="45658"/>
    <lineage>
        <taxon>Bacteria</taxon>
        <taxon>Pseudomonadati</taxon>
        <taxon>Pseudomonadota</taxon>
        <taxon>Gammaproteobacteria</taxon>
        <taxon>Vibrionales</taxon>
        <taxon>Vibrionaceae</taxon>
        <taxon>Vibrio</taxon>
    </lineage>
</organism>
<dbReference type="PANTHER" id="PTHR36571">
    <property type="entry name" value="PROTEIN YGIW"/>
    <property type="match status" value="1"/>
</dbReference>
<dbReference type="InterPro" id="IPR036700">
    <property type="entry name" value="BOBF_sf"/>
</dbReference>
<dbReference type="KEGG" id="vsc:VSVS12_03698"/>
<dbReference type="InterPro" id="IPR005220">
    <property type="entry name" value="CarO-like"/>
</dbReference>
<dbReference type="Pfam" id="PF04076">
    <property type="entry name" value="BOF"/>
    <property type="match status" value="1"/>
</dbReference>
<dbReference type="GeneID" id="96874965"/>
<dbReference type="PANTHER" id="PTHR36571:SF1">
    <property type="entry name" value="PROTEIN YGIW"/>
    <property type="match status" value="1"/>
</dbReference>
<dbReference type="Gene3D" id="2.40.50.200">
    <property type="entry name" value="Bacterial OB-fold"/>
    <property type="match status" value="1"/>
</dbReference>
<keyword evidence="5" id="KW-1185">Reference proteome</keyword>
<reference evidence="3 5" key="1">
    <citation type="submission" date="2016-07" db="EMBL/GenBank/DDBJ databases">
        <title>Genome sequencing of Vibrio scophthalmi strain VS-05, an isolated from Paralichthys olivaceus.</title>
        <authorList>
            <person name="Han H.-J."/>
        </authorList>
    </citation>
    <scope>NUCLEOTIDE SEQUENCE [LARGE SCALE GENOMIC DNA]</scope>
    <source>
        <strain evidence="3 5">VS-05</strain>
    </source>
</reference>
<evidence type="ECO:0000313" key="4">
    <source>
        <dbReference type="EMBL" id="ODS04903.1"/>
    </source>
</evidence>
<dbReference type="NCBIfam" id="NF033674">
    <property type="entry name" value="stress_OB_fold"/>
    <property type="match status" value="1"/>
</dbReference>
<dbReference type="EMBL" id="MDCJ01000007">
    <property type="protein sequence ID" value="ODS04903.1"/>
    <property type="molecule type" value="Genomic_DNA"/>
</dbReference>
<evidence type="ECO:0000256" key="1">
    <source>
        <dbReference type="ARBA" id="ARBA00022729"/>
    </source>
</evidence>
<dbReference type="SUPFAM" id="SSF101756">
    <property type="entry name" value="Hypothetical protein YgiW"/>
    <property type="match status" value="1"/>
</dbReference>